<keyword evidence="1" id="KW-1133">Transmembrane helix</keyword>
<dbReference type="SUPFAM" id="SSF50199">
    <property type="entry name" value="Staphylococcal nuclease"/>
    <property type="match status" value="1"/>
</dbReference>
<gene>
    <name evidence="3" type="ORF">PbB2_02090</name>
</gene>
<accession>A0A2P2EBG8</accession>
<dbReference type="PROSITE" id="PS50830">
    <property type="entry name" value="TNASE_3"/>
    <property type="match status" value="1"/>
</dbReference>
<keyword evidence="1" id="KW-0472">Membrane</keyword>
<dbReference type="Gene3D" id="2.40.50.90">
    <property type="match status" value="1"/>
</dbReference>
<comment type="caution">
    <text evidence="3">The sequence shown here is derived from an EMBL/GenBank/DDBJ whole genome shotgun (WGS) entry which is preliminary data.</text>
</comment>
<dbReference type="PANTHER" id="PTHR12302:SF26">
    <property type="entry name" value="BLR1266 PROTEIN"/>
    <property type="match status" value="1"/>
</dbReference>
<dbReference type="SMART" id="SM00318">
    <property type="entry name" value="SNc"/>
    <property type="match status" value="1"/>
</dbReference>
<keyword evidence="1" id="KW-0812">Transmembrane</keyword>
<dbReference type="PANTHER" id="PTHR12302">
    <property type="entry name" value="EBNA2 BINDING PROTEIN P100"/>
    <property type="match status" value="1"/>
</dbReference>
<evidence type="ECO:0000256" key="1">
    <source>
        <dbReference type="SAM" id="Phobius"/>
    </source>
</evidence>
<dbReference type="InterPro" id="IPR035437">
    <property type="entry name" value="SNase_OB-fold_sf"/>
</dbReference>
<name>A0A2P2EBG8_9PROT</name>
<dbReference type="EMBL" id="BFBR01000006">
    <property type="protein sequence ID" value="GBF58408.1"/>
    <property type="molecule type" value="Genomic_DNA"/>
</dbReference>
<dbReference type="InterPro" id="IPR016071">
    <property type="entry name" value="Staphylococal_nuclease_OB-fold"/>
</dbReference>
<sequence>MPAIVFRFNQYLRLNSQILAPAFSGGGLLILALLGISIADGGTAQARDAQARDSRVGVVGTPIVGRASVIDGDTLEVQGERIRLFGIDAPETRQLCEDQSGKPYRCGQRAAFALSDKVGARPVSCQPTGKDRYDRIVARCSLAGEDLQAWMVRNGHALAFGRYSQDYRSHEYEARNRRVGIWTGNFEAPWEWRRRGRT</sequence>
<evidence type="ECO:0000313" key="4">
    <source>
        <dbReference type="Proteomes" id="UP000245086"/>
    </source>
</evidence>
<keyword evidence="4" id="KW-1185">Reference proteome</keyword>
<dbReference type="AlphaFoldDB" id="A0A2P2EBG8"/>
<dbReference type="OrthoDB" id="9805504at2"/>
<evidence type="ECO:0000259" key="2">
    <source>
        <dbReference type="PROSITE" id="PS50830"/>
    </source>
</evidence>
<evidence type="ECO:0000313" key="3">
    <source>
        <dbReference type="EMBL" id="GBF58408.1"/>
    </source>
</evidence>
<organism evidence="3 4">
    <name type="scientific">Candidatus Phycosocius bacilliformis</name>
    <dbReference type="NCBI Taxonomy" id="1445552"/>
    <lineage>
        <taxon>Bacteria</taxon>
        <taxon>Pseudomonadati</taxon>
        <taxon>Pseudomonadota</taxon>
        <taxon>Alphaproteobacteria</taxon>
        <taxon>Caulobacterales</taxon>
        <taxon>Caulobacterales incertae sedis</taxon>
        <taxon>Candidatus Phycosocius</taxon>
    </lineage>
</organism>
<reference evidence="3 4" key="1">
    <citation type="journal article" date="2018" name="Genome Announc.">
        <title>Draft Genome Sequence of "Candidatus Phycosocius bacilliformis," an Alphaproteobacterial Ectosymbiont of the Hydrocarbon-Producing Green Alga Botryococcus braunii.</title>
        <authorList>
            <person name="Tanabe Y."/>
            <person name="Yamaguchi H."/>
            <person name="Watanabe M.M."/>
        </authorList>
    </citation>
    <scope>NUCLEOTIDE SEQUENCE [LARGE SCALE GENOMIC DNA]</scope>
    <source>
        <strain evidence="3 4">BOTRYCO-2</strain>
    </source>
</reference>
<dbReference type="Proteomes" id="UP000245086">
    <property type="component" value="Unassembled WGS sequence"/>
</dbReference>
<feature type="transmembrane region" description="Helical" evidence="1">
    <location>
        <begin position="18"/>
        <end position="39"/>
    </location>
</feature>
<feature type="domain" description="TNase-like" evidence="2">
    <location>
        <begin position="69"/>
        <end position="184"/>
    </location>
</feature>
<protein>
    <recommendedName>
        <fullName evidence="2">TNase-like domain-containing protein</fullName>
    </recommendedName>
</protein>
<dbReference type="Pfam" id="PF00565">
    <property type="entry name" value="SNase"/>
    <property type="match status" value="1"/>
</dbReference>
<proteinExistence type="predicted"/>